<sequence>MKDFIDRFKAFRESKTAVLIVVTLAIFTDMLIYGIVVPILPTIVEDKIQGDSTTVGLLMGSFAAGLLGATPVFALLSDRYRRRKLPMLISLLCLCVACALFPLANAFWEFLLIRIIQGISGAASWVIGVAMLADAFPPHQFGIAVGPAMSGHGIGLAIGPTIGGLLFEHSSYASPFILCAGISFFDFLVRLCIAPSDARMMEMSEAIEASNKQEKDVEKSSIENVELENVEVVEKKPPLNMITMMKHWPIVKCFLITLISSAAYACVEPTLTIYLGKEFDYSTGTIGLLYIALVVPNVFIAPISGWLSDRYGRMFVCSIGLVAFSFIITFLAVPKMLWGLIIVMIVFGASQSMVLTPVQPELGDYIRTLGGGAYAQAFGLFNMAFSGGMFIGPIVGGIAYDRIGFLYTLLIFAIMNAILIPFIISKPRQSPVS</sequence>
<feature type="transmembrane region" description="Helical" evidence="7">
    <location>
        <begin position="287"/>
        <end position="307"/>
    </location>
</feature>
<dbReference type="InterPro" id="IPR050930">
    <property type="entry name" value="MFS_Vesicular_Transporter"/>
</dbReference>
<dbReference type="Gene3D" id="1.20.1250.20">
    <property type="entry name" value="MFS general substrate transporter like domains"/>
    <property type="match status" value="1"/>
</dbReference>
<keyword evidence="3" id="KW-0813">Transport</keyword>
<feature type="transmembrane region" description="Helical" evidence="7">
    <location>
        <begin position="314"/>
        <end position="331"/>
    </location>
</feature>
<dbReference type="InterPro" id="IPR020846">
    <property type="entry name" value="MFS_dom"/>
</dbReference>
<organism evidence="9 10">
    <name type="scientific">Basidiobolus ranarum</name>
    <dbReference type="NCBI Taxonomy" id="34480"/>
    <lineage>
        <taxon>Eukaryota</taxon>
        <taxon>Fungi</taxon>
        <taxon>Fungi incertae sedis</taxon>
        <taxon>Zoopagomycota</taxon>
        <taxon>Entomophthoromycotina</taxon>
        <taxon>Basidiobolomycetes</taxon>
        <taxon>Basidiobolales</taxon>
        <taxon>Basidiobolaceae</taxon>
        <taxon>Basidiobolus</taxon>
    </lineage>
</organism>
<keyword evidence="10" id="KW-1185">Reference proteome</keyword>
<comment type="subcellular location">
    <subcellularLocation>
        <location evidence="1">Membrane</location>
        <topology evidence="1">Multi-pass membrane protein</topology>
    </subcellularLocation>
</comment>
<proteinExistence type="inferred from homology"/>
<dbReference type="CDD" id="cd17325">
    <property type="entry name" value="MFS_MdtG_SLC18_like"/>
    <property type="match status" value="1"/>
</dbReference>
<evidence type="ECO:0000256" key="6">
    <source>
        <dbReference type="ARBA" id="ARBA00023136"/>
    </source>
</evidence>
<protein>
    <recommendedName>
        <fullName evidence="8">Major facilitator superfamily (MFS) profile domain-containing protein</fullName>
    </recommendedName>
</protein>
<feature type="transmembrane region" description="Helical" evidence="7">
    <location>
        <begin position="16"/>
        <end position="36"/>
    </location>
</feature>
<evidence type="ECO:0000256" key="7">
    <source>
        <dbReference type="SAM" id="Phobius"/>
    </source>
</evidence>
<feature type="transmembrane region" description="Helical" evidence="7">
    <location>
        <begin position="253"/>
        <end position="275"/>
    </location>
</feature>
<dbReference type="PANTHER" id="PTHR23506">
    <property type="entry name" value="GH10249P"/>
    <property type="match status" value="1"/>
</dbReference>
<feature type="domain" description="Major facilitator superfamily (MFS) profile" evidence="8">
    <location>
        <begin position="18"/>
        <end position="428"/>
    </location>
</feature>
<keyword evidence="6 7" id="KW-0472">Membrane</keyword>
<feature type="transmembrane region" description="Helical" evidence="7">
    <location>
        <begin position="114"/>
        <end position="133"/>
    </location>
</feature>
<evidence type="ECO:0000313" key="9">
    <source>
        <dbReference type="EMBL" id="KAK9708553.1"/>
    </source>
</evidence>
<dbReference type="InterPro" id="IPR036259">
    <property type="entry name" value="MFS_trans_sf"/>
</dbReference>
<feature type="transmembrane region" description="Helical" evidence="7">
    <location>
        <begin position="88"/>
        <end position="108"/>
    </location>
</feature>
<evidence type="ECO:0000256" key="1">
    <source>
        <dbReference type="ARBA" id="ARBA00004141"/>
    </source>
</evidence>
<reference evidence="9 10" key="1">
    <citation type="submission" date="2023-04" db="EMBL/GenBank/DDBJ databases">
        <title>Genome of Basidiobolus ranarum AG-B5.</title>
        <authorList>
            <person name="Stajich J.E."/>
            <person name="Carter-House D."/>
            <person name="Gryganskyi A."/>
        </authorList>
    </citation>
    <scope>NUCLEOTIDE SEQUENCE [LARGE SCALE GENOMIC DNA]</scope>
    <source>
        <strain evidence="9 10">AG-B5</strain>
    </source>
</reference>
<evidence type="ECO:0000256" key="5">
    <source>
        <dbReference type="ARBA" id="ARBA00022989"/>
    </source>
</evidence>
<evidence type="ECO:0000256" key="2">
    <source>
        <dbReference type="ARBA" id="ARBA00006829"/>
    </source>
</evidence>
<gene>
    <name evidence="9" type="ORF">K7432_009566</name>
</gene>
<feature type="transmembrane region" description="Helical" evidence="7">
    <location>
        <begin position="145"/>
        <end position="167"/>
    </location>
</feature>
<dbReference type="InterPro" id="IPR001958">
    <property type="entry name" value="Tet-R_TetA/multi-R_MdtG-like"/>
</dbReference>
<feature type="transmembrane region" description="Helical" evidence="7">
    <location>
        <begin position="56"/>
        <end position="76"/>
    </location>
</feature>
<comment type="similarity">
    <text evidence="2">Belongs to the major facilitator superfamily. Vesicular transporter family.</text>
</comment>
<keyword evidence="4 7" id="KW-0812">Transmembrane</keyword>
<name>A0ABR2VWZ2_9FUNG</name>
<feature type="transmembrane region" description="Helical" evidence="7">
    <location>
        <begin position="377"/>
        <end position="399"/>
    </location>
</feature>
<keyword evidence="5 7" id="KW-1133">Transmembrane helix</keyword>
<comment type="caution">
    <text evidence="9">The sequence shown here is derived from an EMBL/GenBank/DDBJ whole genome shotgun (WGS) entry which is preliminary data.</text>
</comment>
<dbReference type="EMBL" id="JASJQH010007474">
    <property type="protein sequence ID" value="KAK9708553.1"/>
    <property type="molecule type" value="Genomic_DNA"/>
</dbReference>
<evidence type="ECO:0000256" key="3">
    <source>
        <dbReference type="ARBA" id="ARBA00022448"/>
    </source>
</evidence>
<dbReference type="Pfam" id="PF07690">
    <property type="entry name" value="MFS_1"/>
    <property type="match status" value="1"/>
</dbReference>
<evidence type="ECO:0000256" key="4">
    <source>
        <dbReference type="ARBA" id="ARBA00022692"/>
    </source>
</evidence>
<evidence type="ECO:0000259" key="8">
    <source>
        <dbReference type="PROSITE" id="PS50850"/>
    </source>
</evidence>
<accession>A0ABR2VWZ2</accession>
<feature type="transmembrane region" description="Helical" evidence="7">
    <location>
        <begin position="173"/>
        <end position="193"/>
    </location>
</feature>
<feature type="transmembrane region" description="Helical" evidence="7">
    <location>
        <begin position="337"/>
        <end position="356"/>
    </location>
</feature>
<dbReference type="InterPro" id="IPR011701">
    <property type="entry name" value="MFS"/>
</dbReference>
<dbReference type="PROSITE" id="PS50850">
    <property type="entry name" value="MFS"/>
    <property type="match status" value="1"/>
</dbReference>
<dbReference type="SUPFAM" id="SSF103473">
    <property type="entry name" value="MFS general substrate transporter"/>
    <property type="match status" value="1"/>
</dbReference>
<evidence type="ECO:0000313" key="10">
    <source>
        <dbReference type="Proteomes" id="UP001479436"/>
    </source>
</evidence>
<dbReference type="Proteomes" id="UP001479436">
    <property type="component" value="Unassembled WGS sequence"/>
</dbReference>
<feature type="transmembrane region" description="Helical" evidence="7">
    <location>
        <begin position="405"/>
        <end position="424"/>
    </location>
</feature>
<dbReference type="PANTHER" id="PTHR23506:SF23">
    <property type="entry name" value="GH10249P"/>
    <property type="match status" value="1"/>
</dbReference>
<dbReference type="PRINTS" id="PR01035">
    <property type="entry name" value="TCRTETA"/>
</dbReference>